<evidence type="ECO:0000259" key="1">
    <source>
        <dbReference type="Pfam" id="PF13936"/>
    </source>
</evidence>
<organism evidence="2 3">
    <name type="scientific">Porphyromonas loveana</name>
    <dbReference type="NCBI Taxonomy" id="1884669"/>
    <lineage>
        <taxon>Bacteria</taxon>
        <taxon>Pseudomonadati</taxon>
        <taxon>Bacteroidota</taxon>
        <taxon>Bacteroidia</taxon>
        <taxon>Bacteroidales</taxon>
        <taxon>Porphyromonadaceae</taxon>
        <taxon>Porphyromonas</taxon>
    </lineage>
</organism>
<gene>
    <name evidence="2" type="ORF">C7382_10498</name>
</gene>
<feature type="domain" description="Transposase IS30-like HTH" evidence="1">
    <location>
        <begin position="3"/>
        <end position="41"/>
    </location>
</feature>
<sequence length="142" mass="16764">MVKYHHLTREQRYAITLPKEGQSFRSIARTIEVSASTISREGLGVTRRIKFTLIIERKSGRKVSRKFTPSMHREAEVLLVEQRRWPEQISGRLCRSGRPMIGKTTLYKWLHEDKWQGGKLYTYCRHCLCYRKRSLATPMPII</sequence>
<dbReference type="AlphaFoldDB" id="A0A2U1FKT6"/>
<dbReference type="OrthoDB" id="9803231at2"/>
<dbReference type="Proteomes" id="UP000245462">
    <property type="component" value="Unassembled WGS sequence"/>
</dbReference>
<comment type="caution">
    <text evidence="2">The sequence shown here is derived from an EMBL/GenBank/DDBJ whole genome shotgun (WGS) entry which is preliminary data.</text>
</comment>
<keyword evidence="3" id="KW-1185">Reference proteome</keyword>
<reference evidence="2 3" key="1">
    <citation type="submission" date="2018-04" db="EMBL/GenBank/DDBJ databases">
        <title>Genomic Encyclopedia of Type Strains, Phase IV (KMG-IV): sequencing the most valuable type-strain genomes for metagenomic binning, comparative biology and taxonomic classification.</title>
        <authorList>
            <person name="Goeker M."/>
        </authorList>
    </citation>
    <scope>NUCLEOTIDE SEQUENCE [LARGE SCALE GENOMIC DNA]</scope>
    <source>
        <strain evidence="2 3">DSM 28520</strain>
    </source>
</reference>
<dbReference type="Pfam" id="PF13936">
    <property type="entry name" value="HTH_38"/>
    <property type="match status" value="1"/>
</dbReference>
<dbReference type="InterPro" id="IPR025246">
    <property type="entry name" value="IS30-like_HTH"/>
</dbReference>
<evidence type="ECO:0000313" key="2">
    <source>
        <dbReference type="EMBL" id="PVZ12791.1"/>
    </source>
</evidence>
<dbReference type="EMBL" id="QEKY01000004">
    <property type="protein sequence ID" value="PVZ12791.1"/>
    <property type="molecule type" value="Genomic_DNA"/>
</dbReference>
<proteinExistence type="predicted"/>
<accession>A0A2U1FKT6</accession>
<name>A0A2U1FKT6_9PORP</name>
<protein>
    <submittedName>
        <fullName evidence="2">Helix-turn-helix protein</fullName>
    </submittedName>
</protein>
<evidence type="ECO:0000313" key="3">
    <source>
        <dbReference type="Proteomes" id="UP000245462"/>
    </source>
</evidence>